<reference evidence="1" key="1">
    <citation type="submission" date="2014-11" db="EMBL/GenBank/DDBJ databases">
        <authorList>
            <person name="Amaro Gonzalez C."/>
        </authorList>
    </citation>
    <scope>NUCLEOTIDE SEQUENCE</scope>
</reference>
<dbReference type="EMBL" id="GBXM01023036">
    <property type="protein sequence ID" value="JAH85541.1"/>
    <property type="molecule type" value="Transcribed_RNA"/>
</dbReference>
<protein>
    <submittedName>
        <fullName evidence="1">Uncharacterized protein</fullName>
    </submittedName>
</protein>
<proteinExistence type="predicted"/>
<reference evidence="1" key="2">
    <citation type="journal article" date="2015" name="Fish Shellfish Immunol.">
        <title>Early steps in the European eel (Anguilla anguilla)-Vibrio vulnificus interaction in the gills: Role of the RtxA13 toxin.</title>
        <authorList>
            <person name="Callol A."/>
            <person name="Pajuelo D."/>
            <person name="Ebbesson L."/>
            <person name="Teles M."/>
            <person name="MacKenzie S."/>
            <person name="Amaro C."/>
        </authorList>
    </citation>
    <scope>NUCLEOTIDE SEQUENCE</scope>
</reference>
<organism evidence="1">
    <name type="scientific">Anguilla anguilla</name>
    <name type="common">European freshwater eel</name>
    <name type="synonym">Muraena anguilla</name>
    <dbReference type="NCBI Taxonomy" id="7936"/>
    <lineage>
        <taxon>Eukaryota</taxon>
        <taxon>Metazoa</taxon>
        <taxon>Chordata</taxon>
        <taxon>Craniata</taxon>
        <taxon>Vertebrata</taxon>
        <taxon>Euteleostomi</taxon>
        <taxon>Actinopterygii</taxon>
        <taxon>Neopterygii</taxon>
        <taxon>Teleostei</taxon>
        <taxon>Anguilliformes</taxon>
        <taxon>Anguillidae</taxon>
        <taxon>Anguilla</taxon>
    </lineage>
</organism>
<dbReference type="AlphaFoldDB" id="A0A0E9W5F3"/>
<accession>A0A0E9W5F3</accession>
<sequence>MMCKAGILRYCRLRVYNPCAKIRTKRFPLRIFPRRLAK</sequence>
<name>A0A0E9W5F3_ANGAN</name>
<evidence type="ECO:0000313" key="1">
    <source>
        <dbReference type="EMBL" id="JAH85541.1"/>
    </source>
</evidence>